<name>A0A345U7I0_9FLOR</name>
<sequence length="184" mass="22318">MRLNIHTFIHPTIQTLAYEIIYQKSHKQPQYTDNEKTLGMLIFYEILRKWLTIDHIYIKKVDILKERHLLNQLDKYLIITNIIECYNILADVRRILPESYLKHIDFNNINNTFYYNEELQKYKIIIFEKFLKNYGIIEIINYLQKSNQINLNHVKIVCLTCNNNILKYLAKKHPQVNIYTIKIN</sequence>
<dbReference type="RefSeq" id="YP_009510743.1">
    <property type="nucleotide sequence ID" value="NC_039140.1"/>
</dbReference>
<reference evidence="1" key="1">
    <citation type="submission" date="2018-05" db="EMBL/GenBank/DDBJ databases">
        <title>Organellar genomes of Gracilariaceae.</title>
        <authorList>
            <person name="Iha C."/>
            <person name="Oliveira M.C."/>
        </authorList>
    </citation>
    <scope>NUCLEOTIDE SEQUENCE</scope>
</reference>
<evidence type="ECO:0000313" key="1">
    <source>
        <dbReference type="EMBL" id="AXI96416.1"/>
    </source>
</evidence>
<dbReference type="GeneID" id="37623127"/>
<keyword evidence="1" id="KW-0150">Chloroplast</keyword>
<geneLocation type="chloroplast" evidence="1"/>
<dbReference type="SUPFAM" id="SSF53271">
    <property type="entry name" value="PRTase-like"/>
    <property type="match status" value="1"/>
</dbReference>
<dbReference type="EMBL" id="MH396010">
    <property type="protein sequence ID" value="AXI96416.1"/>
    <property type="molecule type" value="Genomic_DNA"/>
</dbReference>
<organism evidence="1">
    <name type="scientific">Gracilaria ferox</name>
    <dbReference type="NCBI Taxonomy" id="1184158"/>
    <lineage>
        <taxon>Eukaryota</taxon>
        <taxon>Rhodophyta</taxon>
        <taxon>Florideophyceae</taxon>
        <taxon>Rhodymeniophycidae</taxon>
        <taxon>Gracilariales</taxon>
        <taxon>Gracilariaceae</taxon>
        <taxon>Gracilaria</taxon>
    </lineage>
</organism>
<keyword evidence="1" id="KW-0934">Plastid</keyword>
<evidence type="ECO:0008006" key="2">
    <source>
        <dbReference type="Google" id="ProtNLM"/>
    </source>
</evidence>
<protein>
    <recommendedName>
        <fullName evidence="2">Uracil phosphoribosyltransferase</fullName>
    </recommendedName>
</protein>
<gene>
    <name evidence="1" type="primary">orf184</name>
</gene>
<dbReference type="InterPro" id="IPR029057">
    <property type="entry name" value="PRTase-like"/>
</dbReference>
<accession>A0A345U7I0</accession>
<proteinExistence type="predicted"/>
<dbReference type="Gene3D" id="3.40.50.2020">
    <property type="match status" value="1"/>
</dbReference>
<dbReference type="AlphaFoldDB" id="A0A345U7I0"/>